<comment type="caution">
    <text evidence="2">The sequence shown here is derived from an EMBL/GenBank/DDBJ whole genome shotgun (WGS) entry which is preliminary data.</text>
</comment>
<keyword evidence="1" id="KW-1133">Transmembrane helix</keyword>
<gene>
    <name evidence="2" type="ORF">DJ021_07115</name>
</gene>
<evidence type="ECO:0000313" key="2">
    <source>
        <dbReference type="EMBL" id="RAK59586.1"/>
    </source>
</evidence>
<protein>
    <submittedName>
        <fullName evidence="2">Uncharacterized protein</fullName>
    </submittedName>
</protein>
<evidence type="ECO:0000313" key="3">
    <source>
        <dbReference type="Proteomes" id="UP000249842"/>
    </source>
</evidence>
<name>A0A328B0Y9_9CAUL</name>
<organism evidence="2 3">
    <name type="scientific">Phenylobacterium hankyongense</name>
    <dbReference type="NCBI Taxonomy" id="1813876"/>
    <lineage>
        <taxon>Bacteria</taxon>
        <taxon>Pseudomonadati</taxon>
        <taxon>Pseudomonadota</taxon>
        <taxon>Alphaproteobacteria</taxon>
        <taxon>Caulobacterales</taxon>
        <taxon>Caulobacteraceae</taxon>
        <taxon>Phenylobacterium</taxon>
    </lineage>
</organism>
<accession>A0A328B0Y9</accession>
<keyword evidence="1" id="KW-0472">Membrane</keyword>
<keyword evidence="1" id="KW-0812">Transmembrane</keyword>
<reference evidence="3" key="1">
    <citation type="submission" date="2018-05" db="EMBL/GenBank/DDBJ databases">
        <authorList>
            <person name="Li X."/>
        </authorList>
    </citation>
    <scope>NUCLEOTIDE SEQUENCE [LARGE SCALE GENOMIC DNA]</scope>
    <source>
        <strain evidence="3">HKS-05</strain>
    </source>
</reference>
<evidence type="ECO:0000256" key="1">
    <source>
        <dbReference type="SAM" id="Phobius"/>
    </source>
</evidence>
<dbReference type="Proteomes" id="UP000249842">
    <property type="component" value="Unassembled WGS sequence"/>
</dbReference>
<feature type="transmembrane region" description="Helical" evidence="1">
    <location>
        <begin position="27"/>
        <end position="48"/>
    </location>
</feature>
<proteinExistence type="predicted"/>
<keyword evidence="3" id="KW-1185">Reference proteome</keyword>
<dbReference type="AlphaFoldDB" id="A0A328B0Y9"/>
<sequence length="61" mass="6271">MNHPEQDNPRAAAERPVIAHRSVSQRAIAAAEMAILLLLAALPPVALWSPLLLGGGVPGAA</sequence>
<dbReference type="EMBL" id="QFYP01000001">
    <property type="protein sequence ID" value="RAK59586.1"/>
    <property type="molecule type" value="Genomic_DNA"/>
</dbReference>
<dbReference type="RefSeq" id="WP_111456879.1">
    <property type="nucleotide sequence ID" value="NZ_QFYP01000001.1"/>
</dbReference>